<protein>
    <submittedName>
        <fullName evidence="1">Acetone carboxylase subunit gamma</fullName>
    </submittedName>
</protein>
<dbReference type="KEGG" id="pasa:BAOM_2848"/>
<dbReference type="EMBL" id="CP026095">
    <property type="protein sequence ID" value="AZV43457.1"/>
    <property type="molecule type" value="Genomic_DNA"/>
</dbReference>
<evidence type="ECO:0000313" key="1">
    <source>
        <dbReference type="EMBL" id="AZV43457.1"/>
    </source>
</evidence>
<accession>A0A3Q9RPL7</accession>
<organism evidence="1 2">
    <name type="scientific">Peribacillus asahii</name>
    <dbReference type="NCBI Taxonomy" id="228899"/>
    <lineage>
        <taxon>Bacteria</taxon>
        <taxon>Bacillati</taxon>
        <taxon>Bacillota</taxon>
        <taxon>Bacilli</taxon>
        <taxon>Bacillales</taxon>
        <taxon>Bacillaceae</taxon>
        <taxon>Peribacillus</taxon>
    </lineage>
</organism>
<reference evidence="1 2" key="1">
    <citation type="submission" date="2018-01" db="EMBL/GenBank/DDBJ databases">
        <title>Bacillus asahii Genome sequencing and assembly.</title>
        <authorList>
            <person name="Jiang H."/>
            <person name="Feng Y."/>
            <person name="Zhao F."/>
            <person name="Lin X."/>
        </authorList>
    </citation>
    <scope>NUCLEOTIDE SEQUENCE [LARGE SCALE GENOMIC DNA]</scope>
    <source>
        <strain evidence="1 2">OM18</strain>
    </source>
</reference>
<name>A0A3Q9RPL7_9BACI</name>
<proteinExistence type="predicted"/>
<dbReference type="AlphaFoldDB" id="A0A3Q9RPL7"/>
<dbReference type="Proteomes" id="UP000283095">
    <property type="component" value="Chromosome"/>
</dbReference>
<sequence length="45" mass="5335">MLSSLISFVLKEETVTPWYPILKDFESDMDAFYSERLNRPLPQVK</sequence>
<dbReference type="InterPro" id="IPR016750">
    <property type="entry name" value="Aceto_COase_bsu/gsu"/>
</dbReference>
<evidence type="ECO:0000313" key="2">
    <source>
        <dbReference type="Proteomes" id="UP000283095"/>
    </source>
</evidence>
<dbReference type="Pfam" id="PF08882">
    <property type="entry name" value="Acetone_carb_G"/>
    <property type="match status" value="1"/>
</dbReference>
<gene>
    <name evidence="1" type="primary">acxC</name>
    <name evidence="1" type="ORF">BAOM_2848</name>
</gene>